<reference evidence="1" key="1">
    <citation type="submission" date="2018-11" db="EMBL/GenBank/DDBJ databases">
        <title>The sequence and de novo assembly of Larimichthys crocea genome using PacBio and Hi-C technologies.</title>
        <authorList>
            <person name="Xu P."/>
            <person name="Chen B."/>
            <person name="Zhou Z."/>
            <person name="Ke Q."/>
            <person name="Wu Y."/>
            <person name="Bai H."/>
            <person name="Pu F."/>
        </authorList>
    </citation>
    <scope>NUCLEOTIDE SEQUENCE</scope>
    <source>
        <tissue evidence="1">Muscle</tissue>
    </source>
</reference>
<name>A0ACD3RWD1_LARCR</name>
<accession>A0ACD3RWD1</accession>
<comment type="caution">
    <text evidence="1">The sequence shown here is derived from an EMBL/GenBank/DDBJ whole genome shotgun (WGS) entry which is preliminary data.</text>
</comment>
<evidence type="ECO:0000313" key="1">
    <source>
        <dbReference type="EMBL" id="TMS23771.1"/>
    </source>
</evidence>
<organism evidence="1 2">
    <name type="scientific">Larimichthys crocea</name>
    <name type="common">Large yellow croaker</name>
    <name type="synonym">Pseudosciaena crocea</name>
    <dbReference type="NCBI Taxonomy" id="215358"/>
    <lineage>
        <taxon>Eukaryota</taxon>
        <taxon>Metazoa</taxon>
        <taxon>Chordata</taxon>
        <taxon>Craniata</taxon>
        <taxon>Vertebrata</taxon>
        <taxon>Euteleostomi</taxon>
        <taxon>Actinopterygii</taxon>
        <taxon>Neopterygii</taxon>
        <taxon>Teleostei</taxon>
        <taxon>Neoteleostei</taxon>
        <taxon>Acanthomorphata</taxon>
        <taxon>Eupercaria</taxon>
        <taxon>Sciaenidae</taxon>
        <taxon>Larimichthys</taxon>
    </lineage>
</organism>
<evidence type="ECO:0000313" key="2">
    <source>
        <dbReference type="Proteomes" id="UP000793456"/>
    </source>
</evidence>
<gene>
    <name evidence="1" type="ORF">E3U43_009077</name>
</gene>
<sequence>MCSYTNQWGATPSHKNPHLFMDTGKHMEVFTGGRQSFIFDLSRISLEAVWMQKGPNEMKNQCHDPSSNPHHPLPPPVTHTFWVGICWITTLPSQSAWKMKT</sequence>
<dbReference type="EMBL" id="CM011674">
    <property type="protein sequence ID" value="TMS23771.1"/>
    <property type="molecule type" value="Genomic_DNA"/>
</dbReference>
<protein>
    <submittedName>
        <fullName evidence="1">Uncharacterized protein</fullName>
    </submittedName>
</protein>
<dbReference type="Proteomes" id="UP000793456">
    <property type="component" value="Chromosome I"/>
</dbReference>
<keyword evidence="2" id="KW-1185">Reference proteome</keyword>
<proteinExistence type="predicted"/>